<evidence type="ECO:0000313" key="3">
    <source>
        <dbReference type="Proteomes" id="UP000685013"/>
    </source>
</evidence>
<dbReference type="AlphaFoldDB" id="A0AAV6LW06"/>
<keyword evidence="3" id="KW-1185">Reference proteome</keyword>
<feature type="signal peptide" evidence="1">
    <location>
        <begin position="1"/>
        <end position="24"/>
    </location>
</feature>
<evidence type="ECO:0000313" key="2">
    <source>
        <dbReference type="EMBL" id="KAG6571202.1"/>
    </source>
</evidence>
<accession>A0AAV6LW06</accession>
<keyword evidence="1" id="KW-0732">Signal</keyword>
<dbReference type="Proteomes" id="UP000685013">
    <property type="component" value="Chromosome 20"/>
</dbReference>
<dbReference type="PANTHER" id="PTHR34663:SF9">
    <property type="entry name" value="OS06G0637400 PROTEIN"/>
    <property type="match status" value="1"/>
</dbReference>
<dbReference type="GO" id="GO:0050793">
    <property type="term" value="P:regulation of developmental process"/>
    <property type="evidence" value="ECO:0007669"/>
    <property type="project" value="InterPro"/>
</dbReference>
<proteinExistence type="predicted"/>
<protein>
    <submittedName>
        <fullName evidence="2">Uncharacterized protein</fullName>
    </submittedName>
</protein>
<feature type="chain" id="PRO_5043338769" evidence="1">
    <location>
        <begin position="25"/>
        <end position="112"/>
    </location>
</feature>
<dbReference type="GO" id="GO:0045087">
    <property type="term" value="P:innate immune response"/>
    <property type="evidence" value="ECO:0007669"/>
    <property type="project" value="InterPro"/>
</dbReference>
<evidence type="ECO:0000256" key="1">
    <source>
        <dbReference type="SAM" id="SignalP"/>
    </source>
</evidence>
<reference evidence="2 3" key="1">
    <citation type="journal article" date="2021" name="Hortic Res">
        <title>The domestication of Cucurbita argyrosperma as revealed by the genome of its wild relative.</title>
        <authorList>
            <person name="Barrera-Redondo J."/>
            <person name="Sanchez-de la Vega G."/>
            <person name="Aguirre-Liguori J.A."/>
            <person name="Castellanos-Morales G."/>
            <person name="Gutierrez-Guerrero Y.T."/>
            <person name="Aguirre-Dugua X."/>
            <person name="Aguirre-Planter E."/>
            <person name="Tenaillon M.I."/>
            <person name="Lira-Saade R."/>
            <person name="Eguiarte L.E."/>
        </authorList>
    </citation>
    <scope>NUCLEOTIDE SEQUENCE [LARGE SCALE GENOMIC DNA]</scope>
    <source>
        <strain evidence="2">JBR-2021</strain>
    </source>
</reference>
<dbReference type="EMBL" id="JAGKQH010000020">
    <property type="protein sequence ID" value="KAG6571202.1"/>
    <property type="molecule type" value="Genomic_DNA"/>
</dbReference>
<comment type="caution">
    <text evidence="2">The sequence shown here is derived from an EMBL/GenBank/DDBJ whole genome shotgun (WGS) entry which is preliminary data.</text>
</comment>
<feature type="non-terminal residue" evidence="2">
    <location>
        <position position="1"/>
    </location>
</feature>
<name>A0AAV6LW06_9ROSI</name>
<organism evidence="2 3">
    <name type="scientific">Cucurbita argyrosperma subsp. sororia</name>
    <dbReference type="NCBI Taxonomy" id="37648"/>
    <lineage>
        <taxon>Eukaryota</taxon>
        <taxon>Viridiplantae</taxon>
        <taxon>Streptophyta</taxon>
        <taxon>Embryophyta</taxon>
        <taxon>Tracheophyta</taxon>
        <taxon>Spermatophyta</taxon>
        <taxon>Magnoliopsida</taxon>
        <taxon>eudicotyledons</taxon>
        <taxon>Gunneridae</taxon>
        <taxon>Pentapetalae</taxon>
        <taxon>rosids</taxon>
        <taxon>fabids</taxon>
        <taxon>Cucurbitales</taxon>
        <taxon>Cucurbitaceae</taxon>
        <taxon>Cucurbiteae</taxon>
        <taxon>Cucurbita</taxon>
    </lineage>
</organism>
<dbReference type="InterPro" id="IPR044700">
    <property type="entry name" value="PIP2/PIPL1"/>
</dbReference>
<sequence>MKILSFVLILSLLSNESCFGTVQARHLHMTNFTTTRNFLGGLSFGAIKNFGSSCSGDGHNFTDVVTLGGIKNSGPSPSGNCHNFNDVVTLDCIKSSAPSPGISHNLDIDQHH</sequence>
<dbReference type="PANTHER" id="PTHR34663">
    <property type="entry name" value="OS06G0637400 PROTEIN"/>
    <property type="match status" value="1"/>
</dbReference>
<gene>
    <name evidence="2" type="ORF">SDJN03_30117</name>
</gene>